<name>A0ABN8T2X1_9CNID</name>
<dbReference type="PROSITE" id="PS50041">
    <property type="entry name" value="C_TYPE_LECTIN_2"/>
    <property type="match status" value="1"/>
</dbReference>
<accession>A0ABN8T2X1</accession>
<evidence type="ECO:0000313" key="4">
    <source>
        <dbReference type="Proteomes" id="UP001159427"/>
    </source>
</evidence>
<evidence type="ECO:0000313" key="3">
    <source>
        <dbReference type="EMBL" id="CAH3198288.1"/>
    </source>
</evidence>
<evidence type="ECO:0000256" key="1">
    <source>
        <dbReference type="SAM" id="Phobius"/>
    </source>
</evidence>
<dbReference type="EMBL" id="CALNXI010005706">
    <property type="protein sequence ID" value="CAH3198288.1"/>
    <property type="molecule type" value="Genomic_DNA"/>
</dbReference>
<gene>
    <name evidence="3" type="ORF">PEVE_00036152</name>
</gene>
<dbReference type="InterPro" id="IPR050111">
    <property type="entry name" value="C-type_lectin/snaclec_domain"/>
</dbReference>
<reference evidence="3 4" key="1">
    <citation type="submission" date="2022-05" db="EMBL/GenBank/DDBJ databases">
        <authorList>
            <consortium name="Genoscope - CEA"/>
            <person name="William W."/>
        </authorList>
    </citation>
    <scope>NUCLEOTIDE SEQUENCE [LARGE SCALE GENOMIC DNA]</scope>
</reference>
<dbReference type="InterPro" id="IPR016186">
    <property type="entry name" value="C-type_lectin-like/link_sf"/>
</dbReference>
<dbReference type="SUPFAM" id="SSF56436">
    <property type="entry name" value="C-type lectin-like"/>
    <property type="match status" value="1"/>
</dbReference>
<keyword evidence="1" id="KW-0812">Transmembrane</keyword>
<evidence type="ECO:0000259" key="2">
    <source>
        <dbReference type="PROSITE" id="PS50041"/>
    </source>
</evidence>
<sequence length="180" mass="20755">MPSVGAKRFYLRSLSPALRILRLLLVSTNFMSLVFLFLLFLNSACQQGWIGNGTSCYKSFSSSKTWENAKEECEKWHAKLVKVESREENDFIKTEVMAADKHDYYWIGLSDSDNEDDWKWTDGTELDLDGYKNWKESQPDNYADNEDCVVIGMTPSDPLYSGKWADIPCSSKRKYICENP</sequence>
<dbReference type="SMART" id="SM00034">
    <property type="entry name" value="CLECT"/>
    <property type="match status" value="1"/>
</dbReference>
<protein>
    <recommendedName>
        <fullName evidence="2">C-type lectin domain-containing protein</fullName>
    </recommendedName>
</protein>
<organism evidence="3 4">
    <name type="scientific">Porites evermanni</name>
    <dbReference type="NCBI Taxonomy" id="104178"/>
    <lineage>
        <taxon>Eukaryota</taxon>
        <taxon>Metazoa</taxon>
        <taxon>Cnidaria</taxon>
        <taxon>Anthozoa</taxon>
        <taxon>Hexacorallia</taxon>
        <taxon>Scleractinia</taxon>
        <taxon>Fungiina</taxon>
        <taxon>Poritidae</taxon>
        <taxon>Porites</taxon>
    </lineage>
</organism>
<keyword evidence="1" id="KW-1133">Transmembrane helix</keyword>
<dbReference type="Gene3D" id="3.10.100.10">
    <property type="entry name" value="Mannose-Binding Protein A, subunit A"/>
    <property type="match status" value="1"/>
</dbReference>
<feature type="domain" description="C-type lectin" evidence="2">
    <location>
        <begin position="52"/>
        <end position="178"/>
    </location>
</feature>
<feature type="transmembrane region" description="Helical" evidence="1">
    <location>
        <begin position="20"/>
        <end position="41"/>
    </location>
</feature>
<dbReference type="Pfam" id="PF00059">
    <property type="entry name" value="Lectin_C"/>
    <property type="match status" value="1"/>
</dbReference>
<proteinExistence type="predicted"/>
<dbReference type="PANTHER" id="PTHR22803">
    <property type="entry name" value="MANNOSE, PHOSPHOLIPASE, LECTIN RECEPTOR RELATED"/>
    <property type="match status" value="1"/>
</dbReference>
<comment type="caution">
    <text evidence="3">The sequence shown here is derived from an EMBL/GenBank/DDBJ whole genome shotgun (WGS) entry which is preliminary data.</text>
</comment>
<dbReference type="Proteomes" id="UP001159427">
    <property type="component" value="Unassembled WGS sequence"/>
</dbReference>
<keyword evidence="4" id="KW-1185">Reference proteome</keyword>
<dbReference type="InterPro" id="IPR016187">
    <property type="entry name" value="CTDL_fold"/>
</dbReference>
<keyword evidence="1" id="KW-0472">Membrane</keyword>
<dbReference type="InterPro" id="IPR001304">
    <property type="entry name" value="C-type_lectin-like"/>
</dbReference>